<evidence type="ECO:0000313" key="6">
    <source>
        <dbReference type="Proteomes" id="UP000037696"/>
    </source>
</evidence>
<gene>
    <name evidence="5" type="ORF">ACN38_g8650</name>
</gene>
<comment type="caution">
    <text evidence="5">The sequence shown here is derived from an EMBL/GenBank/DDBJ whole genome shotgun (WGS) entry which is preliminary data.</text>
</comment>
<reference evidence="5 6" key="1">
    <citation type="submission" date="2015-08" db="EMBL/GenBank/DDBJ databases">
        <title>Genome sequencing of Penicillium nordicum.</title>
        <authorList>
            <person name="Nguyen H.D."/>
            <person name="Seifert K.A."/>
        </authorList>
    </citation>
    <scope>NUCLEOTIDE SEQUENCE [LARGE SCALE GENOMIC DNA]</scope>
    <source>
        <strain evidence="5 6">DAOMC 185683</strain>
    </source>
</reference>
<dbReference type="PANTHER" id="PTHR47706">
    <property type="entry name" value="NMRA-LIKE FAMILY PROTEIN"/>
    <property type="match status" value="1"/>
</dbReference>
<dbReference type="Gene3D" id="3.40.50.720">
    <property type="entry name" value="NAD(P)-binding Rossmann-like Domain"/>
    <property type="match status" value="1"/>
</dbReference>
<evidence type="ECO:0000256" key="3">
    <source>
        <dbReference type="ARBA" id="ARBA00023002"/>
    </source>
</evidence>
<evidence type="ECO:0000313" key="5">
    <source>
        <dbReference type="EMBL" id="KOS40472.1"/>
    </source>
</evidence>
<dbReference type="AlphaFoldDB" id="A0A0N0RY87"/>
<accession>A0A0N0RY87</accession>
<keyword evidence="6" id="KW-1185">Reference proteome</keyword>
<dbReference type="InterPro" id="IPR036291">
    <property type="entry name" value="NAD(P)-bd_dom_sf"/>
</dbReference>
<evidence type="ECO:0000259" key="4">
    <source>
        <dbReference type="Pfam" id="PF13460"/>
    </source>
</evidence>
<dbReference type="OrthoDB" id="419598at2759"/>
<dbReference type="EMBL" id="LHQQ01000162">
    <property type="protein sequence ID" value="KOS40472.1"/>
    <property type="molecule type" value="Genomic_DNA"/>
</dbReference>
<dbReference type="PANTHER" id="PTHR47706:SF4">
    <property type="entry name" value="NMRA-LIKE DOMAIN-CONTAINING PROTEIN"/>
    <property type="match status" value="1"/>
</dbReference>
<dbReference type="GO" id="GO:0016491">
    <property type="term" value="F:oxidoreductase activity"/>
    <property type="evidence" value="ECO:0007669"/>
    <property type="project" value="UniProtKB-KW"/>
</dbReference>
<feature type="domain" description="NAD(P)-binding" evidence="4">
    <location>
        <begin position="7"/>
        <end position="104"/>
    </location>
</feature>
<dbReference type="InterPro" id="IPR051609">
    <property type="entry name" value="NmrA/Isoflavone_reductase-like"/>
</dbReference>
<organism evidence="5 6">
    <name type="scientific">Penicillium nordicum</name>
    <dbReference type="NCBI Taxonomy" id="229535"/>
    <lineage>
        <taxon>Eukaryota</taxon>
        <taxon>Fungi</taxon>
        <taxon>Dikarya</taxon>
        <taxon>Ascomycota</taxon>
        <taxon>Pezizomycotina</taxon>
        <taxon>Eurotiomycetes</taxon>
        <taxon>Eurotiomycetidae</taxon>
        <taxon>Eurotiales</taxon>
        <taxon>Aspergillaceae</taxon>
        <taxon>Penicillium</taxon>
    </lineage>
</organism>
<dbReference type="Proteomes" id="UP000037696">
    <property type="component" value="Unassembled WGS sequence"/>
</dbReference>
<name>A0A0N0RY87_9EURO</name>
<protein>
    <recommendedName>
        <fullName evidence="4">NAD(P)-binding domain-containing protein</fullName>
    </recommendedName>
</protein>
<evidence type="ECO:0000256" key="1">
    <source>
        <dbReference type="ARBA" id="ARBA00005725"/>
    </source>
</evidence>
<keyword evidence="3" id="KW-0560">Oxidoreductase</keyword>
<dbReference type="InterPro" id="IPR016040">
    <property type="entry name" value="NAD(P)-bd_dom"/>
</dbReference>
<keyword evidence="2" id="KW-0521">NADP</keyword>
<comment type="similarity">
    <text evidence="1">Belongs to the NmrA-type oxidoreductase family. Isoflavone reductase subfamily.</text>
</comment>
<evidence type="ECO:0000256" key="2">
    <source>
        <dbReference type="ARBA" id="ARBA00022857"/>
    </source>
</evidence>
<dbReference type="SUPFAM" id="SSF51735">
    <property type="entry name" value="NAD(P)-binding Rossmann-fold domains"/>
    <property type="match status" value="1"/>
</dbReference>
<dbReference type="Pfam" id="PF13460">
    <property type="entry name" value="NAD_binding_10"/>
    <property type="match status" value="1"/>
</dbReference>
<proteinExistence type="inferred from homology"/>
<sequence length="302" mass="33795">MKIAIAGAGDVAAYFIEEFSQSPHETVVLSRSLERNSSMSNIEIRTTDYTVDNLKHNIQDCDAIVSTLAGPNEAYVASHLAILEACIQSPRCKRFIPSGWTINMEDFPDQPLYLSTSRNAVLKALRAQSEVKWSFMCNYWFMDYILPASNRFLKDIGNEWIMNYTTNVFDLYGNGLQEITLTSARDTAQATLALLQAHDIPWSDFTHLSGQTLTPRELFALLKRHDPSWSLRNITLTDVLRDIIDTNAVESGVSGVLRLVGFTNCGKSPSERTLQWNTGILAGVHGRDVETFLADGRTNRVP</sequence>